<dbReference type="GO" id="GO:0008168">
    <property type="term" value="F:methyltransferase activity"/>
    <property type="evidence" value="ECO:0007669"/>
    <property type="project" value="UniProtKB-KW"/>
</dbReference>
<name>A0ABS5NA08_TSUPA</name>
<dbReference type="Proteomes" id="UP000676853">
    <property type="component" value="Unassembled WGS sequence"/>
</dbReference>
<dbReference type="EMBL" id="JAGXOE010000012">
    <property type="protein sequence ID" value="MBS4101101.1"/>
    <property type="molecule type" value="Genomic_DNA"/>
</dbReference>
<evidence type="ECO:0000313" key="3">
    <source>
        <dbReference type="Proteomes" id="UP000676853"/>
    </source>
</evidence>
<evidence type="ECO:0000313" key="2">
    <source>
        <dbReference type="EMBL" id="MBS4101101.1"/>
    </source>
</evidence>
<feature type="domain" description="Methyltransferase type 11" evidence="1">
    <location>
        <begin position="123"/>
        <end position="215"/>
    </location>
</feature>
<dbReference type="SUPFAM" id="SSF53335">
    <property type="entry name" value="S-adenosyl-L-methionine-dependent methyltransferases"/>
    <property type="match status" value="1"/>
</dbReference>
<evidence type="ECO:0000259" key="1">
    <source>
        <dbReference type="Pfam" id="PF08241"/>
    </source>
</evidence>
<dbReference type="Gene3D" id="3.40.50.150">
    <property type="entry name" value="Vaccinia Virus protein VP39"/>
    <property type="match status" value="1"/>
</dbReference>
<reference evidence="2 3" key="1">
    <citation type="submission" date="2021-04" db="EMBL/GenBank/DDBJ databases">
        <title>Whole genome sequence analysis of a thiophenic sulfur metabolizing bacteria.</title>
        <authorList>
            <person name="Akhtar N."/>
            <person name="Akram J."/>
            <person name="Aslam A."/>
        </authorList>
    </citation>
    <scope>NUCLEOTIDE SEQUENCE [LARGE SCALE GENOMIC DNA]</scope>
    <source>
        <strain evidence="2 3">3OW</strain>
    </source>
</reference>
<dbReference type="InterPro" id="IPR013216">
    <property type="entry name" value="Methyltransf_11"/>
</dbReference>
<keyword evidence="3" id="KW-1185">Reference proteome</keyword>
<dbReference type="InterPro" id="IPR029063">
    <property type="entry name" value="SAM-dependent_MTases_sf"/>
</dbReference>
<dbReference type="GO" id="GO:0032259">
    <property type="term" value="P:methylation"/>
    <property type="evidence" value="ECO:0007669"/>
    <property type="project" value="UniProtKB-KW"/>
</dbReference>
<sequence>MVSAFATTPAGRWSAAGVTVARDADPGRLAAVRSGGVLRVRHGLGTDDLRDDLAVRIAEEVRPATVSEFEQTLVGLIRTTVADPDRAWATFYRNSLDDLLSGRAAFAPVHRRAESLHTGSSLLELGSCFGLFALRMARRGVRVTASDVCPGTVAMLRRVAPALGTDLEAVVADATAVPLPDRYADTVAALHLLEHLPEDAAEAVISEAVRLARRRVVIAVPFEDEPAACYGHVRTFDPAELRRLGARTGLPYRVFEHHGGWLVIDPPTAA</sequence>
<proteinExistence type="predicted"/>
<keyword evidence="2" id="KW-0489">Methyltransferase</keyword>
<dbReference type="Pfam" id="PF08241">
    <property type="entry name" value="Methyltransf_11"/>
    <property type="match status" value="1"/>
</dbReference>
<dbReference type="NCBIfam" id="NF041255">
    <property type="entry name" value="mycofact_MftM"/>
    <property type="match status" value="1"/>
</dbReference>
<gene>
    <name evidence="2" type="ORF">KFZ73_07600</name>
</gene>
<comment type="caution">
    <text evidence="2">The sequence shown here is derived from an EMBL/GenBank/DDBJ whole genome shotgun (WGS) entry which is preliminary data.</text>
</comment>
<protein>
    <submittedName>
        <fullName evidence="2">Class I SAM-dependent methyltransferase</fullName>
    </submittedName>
</protein>
<organism evidence="2 3">
    <name type="scientific">Tsukamurella paurometabola</name>
    <name type="common">Corynebacterium paurometabolum</name>
    <dbReference type="NCBI Taxonomy" id="2061"/>
    <lineage>
        <taxon>Bacteria</taxon>
        <taxon>Bacillati</taxon>
        <taxon>Actinomycetota</taxon>
        <taxon>Actinomycetes</taxon>
        <taxon>Mycobacteriales</taxon>
        <taxon>Tsukamurellaceae</taxon>
        <taxon>Tsukamurella</taxon>
    </lineage>
</organism>
<accession>A0ABS5NA08</accession>
<dbReference type="RefSeq" id="WP_212553383.1">
    <property type="nucleotide sequence ID" value="NZ_JAGXOE010000012.1"/>
</dbReference>
<keyword evidence="2" id="KW-0808">Transferase</keyword>